<dbReference type="Pfam" id="PF01064">
    <property type="entry name" value="Activin_recp"/>
    <property type="match status" value="3"/>
</dbReference>
<dbReference type="OrthoDB" id="448087at2759"/>
<evidence type="ECO:0000256" key="5">
    <source>
        <dbReference type="SAM" id="MobiDB-lite"/>
    </source>
</evidence>
<dbReference type="SUPFAM" id="SSF57302">
    <property type="entry name" value="Snake toxin-like"/>
    <property type="match status" value="3"/>
</dbReference>
<reference evidence="10" key="1">
    <citation type="submission" date="2025-08" db="UniProtKB">
        <authorList>
            <consortium name="RefSeq"/>
        </authorList>
    </citation>
    <scope>IDENTIFICATION</scope>
    <source>
        <tissue evidence="10">Muscle</tissue>
    </source>
</reference>
<evidence type="ECO:0000256" key="2">
    <source>
        <dbReference type="ARBA" id="ARBA00022729"/>
    </source>
</evidence>
<keyword evidence="6" id="KW-1133">Transmembrane helix</keyword>
<feature type="signal peptide" evidence="7">
    <location>
        <begin position="1"/>
        <end position="20"/>
    </location>
</feature>
<feature type="region of interest" description="Disordered" evidence="5">
    <location>
        <begin position="775"/>
        <end position="795"/>
    </location>
</feature>
<protein>
    <submittedName>
        <fullName evidence="10">Coiled-coil domain-containing protein 148</fullName>
    </submittedName>
</protein>
<proteinExistence type="predicted"/>
<evidence type="ECO:0000256" key="1">
    <source>
        <dbReference type="ARBA" id="ARBA00004370"/>
    </source>
</evidence>
<keyword evidence="3" id="KW-0175">Coiled coil</keyword>
<accession>A0A6I9NYG3</accession>
<evidence type="ECO:0000256" key="7">
    <source>
        <dbReference type="SAM" id="SignalP"/>
    </source>
</evidence>
<dbReference type="KEGG" id="ncc:104954418"/>
<keyword evidence="2 7" id="KW-0732">Signal</keyword>
<dbReference type="CDD" id="cd23535">
    <property type="entry name" value="TFP_LU_ECD_ALK2"/>
    <property type="match status" value="3"/>
</dbReference>
<dbReference type="AlphaFoldDB" id="A0A6I9NYG3"/>
<dbReference type="Proteomes" id="UP000504611">
    <property type="component" value="Unplaced"/>
</dbReference>
<feature type="domain" description="Activin types I and II receptor" evidence="8">
    <location>
        <begin position="211"/>
        <end position="279"/>
    </location>
</feature>
<keyword evidence="9" id="KW-1185">Reference proteome</keyword>
<feature type="domain" description="Activin types I and II receptor" evidence="8">
    <location>
        <begin position="30"/>
        <end position="99"/>
    </location>
</feature>
<dbReference type="InterPro" id="IPR000472">
    <property type="entry name" value="Activin_recp"/>
</dbReference>
<evidence type="ECO:0000313" key="10">
    <source>
        <dbReference type="RefSeq" id="XP_010779823.1"/>
    </source>
</evidence>
<evidence type="ECO:0000256" key="4">
    <source>
        <dbReference type="ARBA" id="ARBA00023136"/>
    </source>
</evidence>
<dbReference type="RefSeq" id="XP_010779823.1">
    <property type="nucleotide sequence ID" value="XM_010781521.1"/>
</dbReference>
<comment type="subcellular location">
    <subcellularLocation>
        <location evidence="1">Membrane</location>
    </subcellularLocation>
</comment>
<dbReference type="PANTHER" id="PTHR21549:SF1">
    <property type="entry name" value="COILED-COIL DOMAIN-CONTAINING PROTEIN 148"/>
    <property type="match status" value="1"/>
</dbReference>
<gene>
    <name evidence="10" type="primary">LOC104954418</name>
</gene>
<feature type="chain" id="PRO_5026661993" evidence="7">
    <location>
        <begin position="21"/>
        <end position="897"/>
    </location>
</feature>
<sequence length="897" mass="102576">MMVGDMFLLVLITLVLPCSCLEDVPVRNSECVCDGVPCSSSRDRCFGQQCFTSLSILNGTATFQKGCIVGNEEGSSRCGNPPTPELVVECCSGDLCNMNVSLQSPVKDLELSAGRPVLRDQECVCEGGVCELDRRCAGQHCFSSLQMTDGVAVQQKGCLRDDEEGRATCAMPPSPGHVVKCCQGHLCNMNVSVQAPGKEEEVKRLTKEEHECVCEGSTCATGNRCLGQQCFSSLTASAGSLMYQKGCFTKYEQGTMTCKTPPSRDQIVECCYGHLCNMNSTVELPVKADEVPSYSVTTLTIVIVAPIIVLIVLSAIAILVFRRIHNNQMERLTSRDAEYGTIDGLIASNVGESTLAVQKTRCAAKATKESSVLRQHRQVWSRECPRLQKAEEKAENDIKDFLQQLRPNGRTDTAIFSLQDFGVLLEREREAFRKATVEPVLQLKVDLCFRLGEAQRQDLTTNQSDWEEVKQQIHFVKDQQDEITAKLNAEYQVLEEEIIGCGLEKYLTSTSDDLVIIGSCPEEVLESDCPYPELKDALIQAFHSLSERYQSRLQDLQDQLQTTDRFCGWCADDHQRFLFTLSQYTQDQSNHRALYMDLLQRLFLEKTKQELMEHERVWDWQRLTQAQLRVVTQQCERDQEELLARALVTLQEARHAHQEELKLHRGRQHQQDICSQLREKLQQWAGQQEVAKLEAAIAARQQEEEEARLRREQEKEAAVRSHHKEKVRQFYLQQQKRRETLAQRDQERLANLRSLMEEQSRRDKDRVQYRAEMLQRRKEETEARELERQREEEEKQNRLEVLRNQVGVVAEADPERMMADTEAWRSRQLNVKEFELQRPLYSIHTYTDTQIVSDPRVRVEQALREAGLQHSQYAKDVLSVLTPPKPPRRDTLSDLKF</sequence>
<dbReference type="GO" id="GO:0004675">
    <property type="term" value="F:transmembrane receptor protein serine/threonine kinase activity"/>
    <property type="evidence" value="ECO:0007669"/>
    <property type="project" value="InterPro"/>
</dbReference>
<keyword evidence="6" id="KW-0812">Transmembrane</keyword>
<evidence type="ECO:0000256" key="3">
    <source>
        <dbReference type="ARBA" id="ARBA00023054"/>
    </source>
</evidence>
<keyword evidence="4 6" id="KW-0472">Membrane</keyword>
<evidence type="ECO:0000256" key="6">
    <source>
        <dbReference type="SAM" id="Phobius"/>
    </source>
</evidence>
<dbReference type="GeneID" id="104954418"/>
<dbReference type="PANTHER" id="PTHR21549">
    <property type="entry name" value="MUTATED IN BLADDER CANCER 1"/>
    <property type="match status" value="1"/>
</dbReference>
<dbReference type="GO" id="GO:0016020">
    <property type="term" value="C:membrane"/>
    <property type="evidence" value="ECO:0007669"/>
    <property type="project" value="UniProtKB-SubCell"/>
</dbReference>
<evidence type="ECO:0000259" key="8">
    <source>
        <dbReference type="Pfam" id="PF01064"/>
    </source>
</evidence>
<dbReference type="InterPro" id="IPR045860">
    <property type="entry name" value="Snake_toxin-like_sf"/>
</dbReference>
<feature type="transmembrane region" description="Helical" evidence="6">
    <location>
        <begin position="299"/>
        <end position="321"/>
    </location>
</feature>
<dbReference type="InterPro" id="IPR039902">
    <property type="entry name" value="CCDC148/CCDC112"/>
</dbReference>
<dbReference type="Gene3D" id="2.10.60.10">
    <property type="entry name" value="CD59"/>
    <property type="match status" value="3"/>
</dbReference>
<feature type="domain" description="Activin types I and II receptor" evidence="8">
    <location>
        <begin position="122"/>
        <end position="190"/>
    </location>
</feature>
<organism evidence="9 10">
    <name type="scientific">Notothenia coriiceps</name>
    <name type="common">black rockcod</name>
    <dbReference type="NCBI Taxonomy" id="8208"/>
    <lineage>
        <taxon>Eukaryota</taxon>
        <taxon>Metazoa</taxon>
        <taxon>Chordata</taxon>
        <taxon>Craniata</taxon>
        <taxon>Vertebrata</taxon>
        <taxon>Euteleostomi</taxon>
        <taxon>Actinopterygii</taxon>
        <taxon>Neopterygii</taxon>
        <taxon>Teleostei</taxon>
        <taxon>Neoteleostei</taxon>
        <taxon>Acanthomorphata</taxon>
        <taxon>Eupercaria</taxon>
        <taxon>Perciformes</taxon>
        <taxon>Notothenioidei</taxon>
        <taxon>Nototheniidae</taxon>
        <taxon>Notothenia</taxon>
    </lineage>
</organism>
<evidence type="ECO:0000313" key="9">
    <source>
        <dbReference type="Proteomes" id="UP000504611"/>
    </source>
</evidence>
<name>A0A6I9NYG3_9TELE</name>